<dbReference type="HAMAP" id="MF_00123">
    <property type="entry name" value="Arg_tRNA_synth"/>
    <property type="match status" value="1"/>
</dbReference>
<comment type="catalytic activity">
    <reaction evidence="8 9">
        <text>tRNA(Arg) + L-arginine + ATP = L-arginyl-tRNA(Arg) + AMP + diphosphate</text>
        <dbReference type="Rhea" id="RHEA:20301"/>
        <dbReference type="Rhea" id="RHEA-COMP:9658"/>
        <dbReference type="Rhea" id="RHEA-COMP:9673"/>
        <dbReference type="ChEBI" id="CHEBI:30616"/>
        <dbReference type="ChEBI" id="CHEBI:32682"/>
        <dbReference type="ChEBI" id="CHEBI:33019"/>
        <dbReference type="ChEBI" id="CHEBI:78442"/>
        <dbReference type="ChEBI" id="CHEBI:78513"/>
        <dbReference type="ChEBI" id="CHEBI:456215"/>
        <dbReference type="EC" id="6.1.1.19"/>
    </reaction>
</comment>
<evidence type="ECO:0000256" key="2">
    <source>
        <dbReference type="ARBA" id="ARBA00022490"/>
    </source>
</evidence>
<dbReference type="PRINTS" id="PR01038">
    <property type="entry name" value="TRNASYNTHARG"/>
</dbReference>
<evidence type="ECO:0000256" key="9">
    <source>
        <dbReference type="HAMAP-Rule" id="MF_00123"/>
    </source>
</evidence>
<dbReference type="SUPFAM" id="SSF52374">
    <property type="entry name" value="Nucleotidylyl transferase"/>
    <property type="match status" value="1"/>
</dbReference>
<dbReference type="SMART" id="SM01016">
    <property type="entry name" value="Arg_tRNA_synt_N"/>
    <property type="match status" value="1"/>
</dbReference>
<keyword evidence="6 9" id="KW-0648">Protein biosynthesis</keyword>
<dbReference type="CDD" id="cd00671">
    <property type="entry name" value="ArgRS_core"/>
    <property type="match status" value="1"/>
</dbReference>
<evidence type="ECO:0000256" key="6">
    <source>
        <dbReference type="ARBA" id="ARBA00022917"/>
    </source>
</evidence>
<dbReference type="InterPro" id="IPR014729">
    <property type="entry name" value="Rossmann-like_a/b/a_fold"/>
</dbReference>
<dbReference type="NCBIfam" id="TIGR00456">
    <property type="entry name" value="argS"/>
    <property type="match status" value="1"/>
</dbReference>
<feature type="domain" description="DALR anticodon binding" evidence="11">
    <location>
        <begin position="471"/>
        <end position="591"/>
    </location>
</feature>
<proteinExistence type="inferred from homology"/>
<dbReference type="InterPro" id="IPR036695">
    <property type="entry name" value="Arg-tRNA-synth_N_sf"/>
</dbReference>
<reference evidence="13 14" key="1">
    <citation type="submission" date="2015-11" db="EMBL/GenBank/DDBJ databases">
        <authorList>
            <person name="Lin W."/>
        </authorList>
    </citation>
    <scope>NUCLEOTIDE SEQUENCE [LARGE SCALE GENOMIC DNA]</scope>
    <source>
        <strain evidence="13 14">HCH-1</strain>
    </source>
</reference>
<dbReference type="EMBL" id="LNQR01000081">
    <property type="protein sequence ID" value="KWT82945.1"/>
    <property type="molecule type" value="Genomic_DNA"/>
</dbReference>
<dbReference type="SUPFAM" id="SSF47323">
    <property type="entry name" value="Anticodon-binding domain of a subclass of class I aminoacyl-tRNA synthetases"/>
    <property type="match status" value="1"/>
</dbReference>
<dbReference type="InterPro" id="IPR001278">
    <property type="entry name" value="Arg-tRNA-ligase"/>
</dbReference>
<dbReference type="Gene3D" id="3.40.50.620">
    <property type="entry name" value="HUPs"/>
    <property type="match status" value="1"/>
</dbReference>
<dbReference type="GO" id="GO:0004814">
    <property type="term" value="F:arginine-tRNA ligase activity"/>
    <property type="evidence" value="ECO:0007669"/>
    <property type="project" value="UniProtKB-EC"/>
</dbReference>
<evidence type="ECO:0000256" key="5">
    <source>
        <dbReference type="ARBA" id="ARBA00022840"/>
    </source>
</evidence>
<evidence type="ECO:0000313" key="13">
    <source>
        <dbReference type="EMBL" id="KWT82945.1"/>
    </source>
</evidence>
<sequence length="591" mass="67043">METLHTHHRVHTTRRTIGISNRFSHEPAAPFFSINFTHKYATLKRSEDMIEDILLKALREIGIETDFVEVEIPKHEALGDISTPTAMLLAKKLRKNPSVIADSIIAAIKEPDIFDSIEKAGAGFINFRLKPSYLHSKLKQLYTEGEGYLRPNAGKGRKIQIEFVSANPTGPLHLGHGRGAALGAAVANLLSAAGFSVEKEFYINDAGRQVKLLGESVFCRYKERTNTPCDFPKDGYHGDYVDELAGEIHKDNGDKFSNARFDEVSEFFIDYAYKAMLSEIKKDLSDFGVEFDTWQSEKELFTNGTVIEAIKRLRDKGLIYDQDSAVWFKATAFGDEKDRVLIKSDGQYTYFASDIAYHVLKLNRGFDELINIWGADHHGYIPRIRAVIKAAGGDESKLLVLLVQMVMLQRGGVPVQMSKRAGEFVTLRDVTNEVGKDITRFIFLTRRPDSQLEFDMETVKKESSENPVYYIQYAYARINSVFEKARERQIPVTFDGTTDLCGLSTPEELLLIKKLIFYPTTFLNAVRTREPHRITFYLQELAGLFHPFYYKHRILDEEESLTRARLMLCACVKIVIAEGLNILGVSTPDKM</sequence>
<gene>
    <name evidence="9 13" type="primary">argS</name>
    <name evidence="13" type="ORF">ASN18_2306</name>
</gene>
<keyword evidence="3 9" id="KW-0436">Ligase</keyword>
<dbReference type="Pfam" id="PF05746">
    <property type="entry name" value="DALR_1"/>
    <property type="match status" value="1"/>
</dbReference>
<dbReference type="EC" id="6.1.1.19" evidence="9"/>
<evidence type="ECO:0000313" key="14">
    <source>
        <dbReference type="Proteomes" id="UP000060487"/>
    </source>
</evidence>
<dbReference type="InterPro" id="IPR035684">
    <property type="entry name" value="ArgRS_core"/>
</dbReference>
<keyword evidence="4 9" id="KW-0547">Nucleotide-binding</keyword>
<organism evidence="13 14">
    <name type="scientific">Candidatus Magnetominusculus xianensis</name>
    <dbReference type="NCBI Taxonomy" id="1748249"/>
    <lineage>
        <taxon>Bacteria</taxon>
        <taxon>Pseudomonadati</taxon>
        <taxon>Nitrospirota</taxon>
        <taxon>Nitrospiria</taxon>
        <taxon>Nitrospirales</taxon>
        <taxon>Nitrospiraceae</taxon>
        <taxon>Candidatus Magnetominusculus</taxon>
    </lineage>
</organism>
<dbReference type="Pfam" id="PF00750">
    <property type="entry name" value="tRNA-synt_1d"/>
    <property type="match status" value="1"/>
</dbReference>
<protein>
    <recommendedName>
        <fullName evidence="9">Arginine--tRNA ligase</fullName>
        <ecNumber evidence="9">6.1.1.19</ecNumber>
    </recommendedName>
    <alternativeName>
        <fullName evidence="9">Arginyl-tRNA synthetase</fullName>
        <shortName evidence="9">ArgRS</shortName>
    </alternativeName>
</protein>
<accession>A0ABR5SFD4</accession>
<feature type="domain" description="Arginyl tRNA synthetase N-terminal" evidence="12">
    <location>
        <begin position="48"/>
        <end position="129"/>
    </location>
</feature>
<comment type="subunit">
    <text evidence="9">Monomer.</text>
</comment>
<keyword evidence="5 9" id="KW-0067">ATP-binding</keyword>
<evidence type="ECO:0000256" key="3">
    <source>
        <dbReference type="ARBA" id="ARBA00022598"/>
    </source>
</evidence>
<dbReference type="Pfam" id="PF03485">
    <property type="entry name" value="Arg_tRNA_synt_N"/>
    <property type="match status" value="1"/>
</dbReference>
<evidence type="ECO:0000259" key="11">
    <source>
        <dbReference type="SMART" id="SM00836"/>
    </source>
</evidence>
<dbReference type="RefSeq" id="WP_236861702.1">
    <property type="nucleotide sequence ID" value="NZ_LNQR01000081.1"/>
</dbReference>
<dbReference type="Gene3D" id="3.30.1360.70">
    <property type="entry name" value="Arginyl tRNA synthetase N-terminal domain"/>
    <property type="match status" value="1"/>
</dbReference>
<evidence type="ECO:0000256" key="8">
    <source>
        <dbReference type="ARBA" id="ARBA00049339"/>
    </source>
</evidence>
<dbReference type="InterPro" id="IPR005148">
    <property type="entry name" value="Arg-tRNA-synth_N"/>
</dbReference>
<keyword evidence="7 9" id="KW-0030">Aminoacyl-tRNA synthetase</keyword>
<feature type="short sequence motif" description="'HIGH' region" evidence="9">
    <location>
        <begin position="166"/>
        <end position="176"/>
    </location>
</feature>
<comment type="caution">
    <text evidence="13">The sequence shown here is derived from an EMBL/GenBank/DDBJ whole genome shotgun (WGS) entry which is preliminary data.</text>
</comment>
<dbReference type="Gene3D" id="1.10.730.10">
    <property type="entry name" value="Isoleucyl-tRNA Synthetase, Domain 1"/>
    <property type="match status" value="1"/>
</dbReference>
<dbReference type="PROSITE" id="PS00178">
    <property type="entry name" value="AA_TRNA_LIGASE_I"/>
    <property type="match status" value="1"/>
</dbReference>
<keyword evidence="14" id="KW-1185">Reference proteome</keyword>
<dbReference type="PANTHER" id="PTHR11956">
    <property type="entry name" value="ARGINYL-TRNA SYNTHETASE"/>
    <property type="match status" value="1"/>
</dbReference>
<dbReference type="PANTHER" id="PTHR11956:SF5">
    <property type="entry name" value="ARGININE--TRNA LIGASE, CYTOPLASMIC"/>
    <property type="match status" value="1"/>
</dbReference>
<dbReference type="Proteomes" id="UP000060487">
    <property type="component" value="Unassembled WGS sequence"/>
</dbReference>
<evidence type="ECO:0000256" key="10">
    <source>
        <dbReference type="RuleBase" id="RU363038"/>
    </source>
</evidence>
<keyword evidence="2 9" id="KW-0963">Cytoplasm</keyword>
<evidence type="ECO:0000256" key="7">
    <source>
        <dbReference type="ARBA" id="ARBA00023146"/>
    </source>
</evidence>
<dbReference type="SMART" id="SM00836">
    <property type="entry name" value="DALR_1"/>
    <property type="match status" value="1"/>
</dbReference>
<comment type="similarity">
    <text evidence="1 9 10">Belongs to the class-I aminoacyl-tRNA synthetase family.</text>
</comment>
<evidence type="ECO:0000259" key="12">
    <source>
        <dbReference type="SMART" id="SM01016"/>
    </source>
</evidence>
<comment type="subcellular location">
    <subcellularLocation>
        <location evidence="9">Cytoplasm</location>
    </subcellularLocation>
</comment>
<evidence type="ECO:0000256" key="4">
    <source>
        <dbReference type="ARBA" id="ARBA00022741"/>
    </source>
</evidence>
<evidence type="ECO:0000256" key="1">
    <source>
        <dbReference type="ARBA" id="ARBA00005594"/>
    </source>
</evidence>
<dbReference type="InterPro" id="IPR001412">
    <property type="entry name" value="aa-tRNA-synth_I_CS"/>
</dbReference>
<name>A0ABR5SFD4_9BACT</name>
<dbReference type="InterPro" id="IPR009080">
    <property type="entry name" value="tRNAsynth_Ia_anticodon-bd"/>
</dbReference>
<dbReference type="SUPFAM" id="SSF55190">
    <property type="entry name" value="Arginyl-tRNA synthetase (ArgRS), N-terminal 'additional' domain"/>
    <property type="match status" value="1"/>
</dbReference>
<dbReference type="InterPro" id="IPR008909">
    <property type="entry name" value="DALR_anticod-bd"/>
</dbReference>